<evidence type="ECO:0000256" key="2">
    <source>
        <dbReference type="ARBA" id="ARBA00022679"/>
    </source>
</evidence>
<dbReference type="PANTHER" id="PTHR12812">
    <property type="entry name" value="HEPARAN SULFATE 6-O-SULFOTRANSFERASE 3"/>
    <property type="match status" value="1"/>
</dbReference>
<evidence type="ECO:0000256" key="4">
    <source>
        <dbReference type="ARBA" id="ARBA00022989"/>
    </source>
</evidence>
<dbReference type="Gene3D" id="3.40.50.300">
    <property type="entry name" value="P-loop containing nucleotide triphosphate hydrolases"/>
    <property type="match status" value="1"/>
</dbReference>
<comment type="subcellular location">
    <subcellularLocation>
        <location evidence="1">Membrane</location>
        <topology evidence="1">Single-pass membrane protein</topology>
    </subcellularLocation>
</comment>
<dbReference type="KEGG" id="mbr:MONBRDRAFT_4844"/>
<reference evidence="9 10" key="1">
    <citation type="journal article" date="2008" name="Nature">
        <title>The genome of the choanoflagellate Monosiga brevicollis and the origin of metazoans.</title>
        <authorList>
            <consortium name="JGI Sequencing"/>
            <person name="King N."/>
            <person name="Westbrook M.J."/>
            <person name="Young S.L."/>
            <person name="Kuo A."/>
            <person name="Abedin M."/>
            <person name="Chapman J."/>
            <person name="Fairclough S."/>
            <person name="Hellsten U."/>
            <person name="Isogai Y."/>
            <person name="Letunic I."/>
            <person name="Marr M."/>
            <person name="Pincus D."/>
            <person name="Putnam N."/>
            <person name="Rokas A."/>
            <person name="Wright K.J."/>
            <person name="Zuzow R."/>
            <person name="Dirks W."/>
            <person name="Good M."/>
            <person name="Goodstein D."/>
            <person name="Lemons D."/>
            <person name="Li W."/>
            <person name="Lyons J.B."/>
            <person name="Morris A."/>
            <person name="Nichols S."/>
            <person name="Richter D.J."/>
            <person name="Salamov A."/>
            <person name="Bork P."/>
            <person name="Lim W.A."/>
            <person name="Manning G."/>
            <person name="Miller W.T."/>
            <person name="McGinnis W."/>
            <person name="Shapiro H."/>
            <person name="Tjian R."/>
            <person name="Grigoriev I.V."/>
            <person name="Rokhsar D."/>
        </authorList>
    </citation>
    <scope>NUCLEOTIDE SEQUENCE [LARGE SCALE GENOMIC DNA]</scope>
    <source>
        <strain evidence="10">MX1 / ATCC 50154</strain>
    </source>
</reference>
<gene>
    <name evidence="9" type="ORF">MONBRDRAFT_4844</name>
</gene>
<dbReference type="Proteomes" id="UP000001357">
    <property type="component" value="Unassembled WGS sequence"/>
</dbReference>
<dbReference type="GO" id="GO:0016020">
    <property type="term" value="C:membrane"/>
    <property type="evidence" value="ECO:0007669"/>
    <property type="project" value="UniProtKB-SubCell"/>
</dbReference>
<keyword evidence="5" id="KW-0472">Membrane</keyword>
<evidence type="ECO:0000313" key="9">
    <source>
        <dbReference type="EMBL" id="EDQ92356.1"/>
    </source>
</evidence>
<dbReference type="PANTHER" id="PTHR12812:SF0">
    <property type="entry name" value="HEPARAN-SULFATE 6-O-SULFOTRANSFERASE"/>
    <property type="match status" value="1"/>
</dbReference>
<name>A9UP43_MONBE</name>
<keyword evidence="6" id="KW-0325">Glycoprotein</keyword>
<feature type="region of interest" description="Disordered" evidence="7">
    <location>
        <begin position="269"/>
        <end position="288"/>
    </location>
</feature>
<dbReference type="InterPro" id="IPR027417">
    <property type="entry name" value="P-loop_NTPase"/>
</dbReference>
<evidence type="ECO:0008006" key="11">
    <source>
        <dbReference type="Google" id="ProtNLM"/>
    </source>
</evidence>
<dbReference type="GO" id="GO:0008146">
    <property type="term" value="F:sulfotransferase activity"/>
    <property type="evidence" value="ECO:0007669"/>
    <property type="project" value="InterPro"/>
</dbReference>
<dbReference type="SUPFAM" id="SSF52540">
    <property type="entry name" value="P-loop containing nucleoside triphosphate hydrolases"/>
    <property type="match status" value="1"/>
</dbReference>
<protein>
    <recommendedName>
        <fullName evidence="11">Sulfotransferase domain-containing protein</fullName>
    </recommendedName>
</protein>
<dbReference type="AlphaFoldDB" id="A9UP43"/>
<feature type="signal peptide" evidence="8">
    <location>
        <begin position="1"/>
        <end position="23"/>
    </location>
</feature>
<dbReference type="EMBL" id="CH991543">
    <property type="protein sequence ID" value="EDQ92356.1"/>
    <property type="molecule type" value="Genomic_DNA"/>
</dbReference>
<evidence type="ECO:0000256" key="5">
    <source>
        <dbReference type="ARBA" id="ARBA00023136"/>
    </source>
</evidence>
<keyword evidence="3" id="KW-0812">Transmembrane</keyword>
<feature type="chain" id="PRO_5002744342" description="Sulfotransferase domain-containing protein" evidence="8">
    <location>
        <begin position="24"/>
        <end position="324"/>
    </location>
</feature>
<evidence type="ECO:0000256" key="8">
    <source>
        <dbReference type="SAM" id="SignalP"/>
    </source>
</evidence>
<evidence type="ECO:0000313" key="10">
    <source>
        <dbReference type="Proteomes" id="UP000001357"/>
    </source>
</evidence>
<dbReference type="RefSeq" id="XP_001742118.1">
    <property type="nucleotide sequence ID" value="XM_001742066.1"/>
</dbReference>
<keyword evidence="4" id="KW-1133">Transmembrane helix</keyword>
<organism evidence="9 10">
    <name type="scientific">Monosiga brevicollis</name>
    <name type="common">Choanoflagellate</name>
    <dbReference type="NCBI Taxonomy" id="81824"/>
    <lineage>
        <taxon>Eukaryota</taxon>
        <taxon>Choanoflagellata</taxon>
        <taxon>Craspedida</taxon>
        <taxon>Salpingoecidae</taxon>
        <taxon>Monosiga</taxon>
    </lineage>
</organism>
<sequence length="324" mass="35369">MAAGILAVVFALILVAAPAPEQAGKVDRCDDEVKAAQVVVTRRLDQLKRHRVATPSPSGALSTLYFLHVPKTAGTSMLHAFLDAVATSQDNAADRSILRCHRHLDLSNCFIVYNATSATQCTGGRPAACGYVLTHAGLDVTFAMRRDVLAVTILRDPASRLLSYYNYLRRPANPSAFARWYRASPQRALDNIMTGYLAGEAMGPAGALVAPVWHPITNASLGSAKRHLISAIDLWGFQEDLNPFLRWLAYLWPHHNASKHIHAMTTSKRYQPHEHGTRGIESSAMPAHSTPTNLQIKHLDEVLLSEVCDHMLFGLIGQGGEQPG</sequence>
<accession>A9UP43</accession>
<proteinExistence type="predicted"/>
<keyword evidence="2" id="KW-0808">Transferase</keyword>
<keyword evidence="10" id="KW-1185">Reference proteome</keyword>
<evidence type="ECO:0000256" key="1">
    <source>
        <dbReference type="ARBA" id="ARBA00004167"/>
    </source>
</evidence>
<evidence type="ECO:0000256" key="6">
    <source>
        <dbReference type="ARBA" id="ARBA00023180"/>
    </source>
</evidence>
<keyword evidence="8" id="KW-0732">Signal</keyword>
<dbReference type="InParanoid" id="A9UP43"/>
<evidence type="ECO:0000256" key="7">
    <source>
        <dbReference type="SAM" id="MobiDB-lite"/>
    </source>
</evidence>
<dbReference type="GeneID" id="5887953"/>
<evidence type="ECO:0000256" key="3">
    <source>
        <dbReference type="ARBA" id="ARBA00022692"/>
    </source>
</evidence>
<dbReference type="InterPro" id="IPR010635">
    <property type="entry name" value="Heparan_SO4-6-sulfoTrfase"/>
</dbReference>